<keyword evidence="4" id="KW-1185">Reference proteome</keyword>
<reference evidence="3 4" key="1">
    <citation type="submission" date="2015-09" db="EMBL/GenBank/DDBJ databases">
        <title>Draft genome sequence of Kouleothrix aurantiaca JCM 19913.</title>
        <authorList>
            <person name="Hemp J."/>
        </authorList>
    </citation>
    <scope>NUCLEOTIDE SEQUENCE [LARGE SCALE GENOMIC DNA]</scope>
    <source>
        <strain evidence="3 4">COM-B</strain>
    </source>
</reference>
<evidence type="ECO:0000259" key="2">
    <source>
        <dbReference type="Pfam" id="PF04471"/>
    </source>
</evidence>
<dbReference type="SUPFAM" id="SSF52980">
    <property type="entry name" value="Restriction endonuclease-like"/>
    <property type="match status" value="1"/>
</dbReference>
<dbReference type="GO" id="GO:0009307">
    <property type="term" value="P:DNA restriction-modification system"/>
    <property type="evidence" value="ECO:0007669"/>
    <property type="project" value="InterPro"/>
</dbReference>
<dbReference type="InterPro" id="IPR011335">
    <property type="entry name" value="Restrct_endonuc-II-like"/>
</dbReference>
<name>A0A0N8PRZ1_9CHLR</name>
<gene>
    <name evidence="3" type="ORF">SE17_22180</name>
</gene>
<accession>A0A0N8PRZ1</accession>
<proteinExistence type="predicted"/>
<feature type="transmembrane region" description="Helical" evidence="1">
    <location>
        <begin position="57"/>
        <end position="81"/>
    </location>
</feature>
<evidence type="ECO:0000313" key="3">
    <source>
        <dbReference type="EMBL" id="KPV51269.1"/>
    </source>
</evidence>
<dbReference type="InterPro" id="IPR007560">
    <property type="entry name" value="Restrct_endonuc_IV_Mrr"/>
</dbReference>
<dbReference type="Proteomes" id="UP000050509">
    <property type="component" value="Unassembled WGS sequence"/>
</dbReference>
<feature type="transmembrane region" description="Helical" evidence="1">
    <location>
        <begin position="12"/>
        <end position="37"/>
    </location>
</feature>
<dbReference type="AlphaFoldDB" id="A0A0N8PRZ1"/>
<keyword evidence="1" id="KW-0812">Transmembrane</keyword>
<dbReference type="GO" id="GO:0004519">
    <property type="term" value="F:endonuclease activity"/>
    <property type="evidence" value="ECO:0007669"/>
    <property type="project" value="UniProtKB-KW"/>
</dbReference>
<dbReference type="Pfam" id="PF04471">
    <property type="entry name" value="Mrr_cat"/>
    <property type="match status" value="1"/>
</dbReference>
<dbReference type="Gene3D" id="3.40.1350.10">
    <property type="match status" value="1"/>
</dbReference>
<comment type="caution">
    <text evidence="3">The sequence shown here is derived from an EMBL/GenBank/DDBJ whole genome shotgun (WGS) entry which is preliminary data.</text>
</comment>
<dbReference type="EMBL" id="LJCR01000989">
    <property type="protein sequence ID" value="KPV51269.1"/>
    <property type="molecule type" value="Genomic_DNA"/>
</dbReference>
<protein>
    <submittedName>
        <fullName evidence="3">Restriction endonuclease</fullName>
    </submittedName>
</protein>
<feature type="non-terminal residue" evidence="3">
    <location>
        <position position="1"/>
    </location>
</feature>
<dbReference type="GO" id="GO:0003677">
    <property type="term" value="F:DNA binding"/>
    <property type="evidence" value="ECO:0007669"/>
    <property type="project" value="InterPro"/>
</dbReference>
<evidence type="ECO:0000313" key="4">
    <source>
        <dbReference type="Proteomes" id="UP000050509"/>
    </source>
</evidence>
<keyword evidence="1" id="KW-0472">Membrane</keyword>
<keyword evidence="3" id="KW-0540">Nuclease</keyword>
<keyword evidence="3" id="KW-0255">Endonuclease</keyword>
<dbReference type="PATRIC" id="fig|186479.3.peg.11080"/>
<keyword evidence="3" id="KW-0378">Hydrolase</keyword>
<feature type="domain" description="Restriction endonuclease type IV Mrr" evidence="2">
    <location>
        <begin position="115"/>
        <end position="221"/>
    </location>
</feature>
<organism evidence="3 4">
    <name type="scientific">Kouleothrix aurantiaca</name>
    <dbReference type="NCBI Taxonomy" id="186479"/>
    <lineage>
        <taxon>Bacteria</taxon>
        <taxon>Bacillati</taxon>
        <taxon>Chloroflexota</taxon>
        <taxon>Chloroflexia</taxon>
        <taxon>Chloroflexales</taxon>
        <taxon>Roseiflexineae</taxon>
        <taxon>Roseiflexaceae</taxon>
        <taxon>Kouleothrix</taxon>
    </lineage>
</organism>
<sequence length="224" mass="24879">LGRRVRKHYGLHGFMTGLVGGVAGSISLAALIFLTPLRAAMQAALGPQAATFTLVQIWSQLAAFTFFSLVAFCTFGTTMAGRTEERNRKQREVVDDRGGTLQRPGAIRELSDVRGLSLPQFGSYVKNLFTKQGFTFKDYRFIDKDKHLDMWLEHEGEPWHLRLSVADKVGTGTIESLLQDMKREGVRKGVVVVSTEFQPSAVKSARSRPVVLIDGQTLFDMAEK</sequence>
<keyword evidence="1" id="KW-1133">Transmembrane helix</keyword>
<dbReference type="InterPro" id="IPR011856">
    <property type="entry name" value="tRNA_endonuc-like_dom_sf"/>
</dbReference>
<evidence type="ECO:0000256" key="1">
    <source>
        <dbReference type="SAM" id="Phobius"/>
    </source>
</evidence>